<comment type="caution">
    <text evidence="1">The sequence shown here is derived from an EMBL/GenBank/DDBJ whole genome shotgun (WGS) entry which is preliminary data.</text>
</comment>
<gene>
    <name evidence="1" type="ORF">LVIROSA_LOCUS14623</name>
</gene>
<dbReference type="EMBL" id="CAKMRJ010002223">
    <property type="protein sequence ID" value="CAH1427631.1"/>
    <property type="molecule type" value="Genomic_DNA"/>
</dbReference>
<evidence type="ECO:0000313" key="2">
    <source>
        <dbReference type="Proteomes" id="UP001157418"/>
    </source>
</evidence>
<keyword evidence="2" id="KW-1185">Reference proteome</keyword>
<dbReference type="AlphaFoldDB" id="A0AAU9MQ98"/>
<reference evidence="1 2" key="1">
    <citation type="submission" date="2022-01" db="EMBL/GenBank/DDBJ databases">
        <authorList>
            <person name="Xiong W."/>
            <person name="Schranz E."/>
        </authorList>
    </citation>
    <scope>NUCLEOTIDE SEQUENCE [LARGE SCALE GENOMIC DNA]</scope>
</reference>
<evidence type="ECO:0000313" key="1">
    <source>
        <dbReference type="EMBL" id="CAH1427631.1"/>
    </source>
</evidence>
<sequence length="85" mass="10226">MRLKSASPWVLQNVVNNQRSGLQRPGRTQGNISSDALIHWILQKIVNFLCWWMRILGLPWYKSKVNELHRENMILSKKKNWRRRT</sequence>
<name>A0AAU9MQ98_9ASTR</name>
<organism evidence="1 2">
    <name type="scientific">Lactuca virosa</name>
    <dbReference type="NCBI Taxonomy" id="75947"/>
    <lineage>
        <taxon>Eukaryota</taxon>
        <taxon>Viridiplantae</taxon>
        <taxon>Streptophyta</taxon>
        <taxon>Embryophyta</taxon>
        <taxon>Tracheophyta</taxon>
        <taxon>Spermatophyta</taxon>
        <taxon>Magnoliopsida</taxon>
        <taxon>eudicotyledons</taxon>
        <taxon>Gunneridae</taxon>
        <taxon>Pentapetalae</taxon>
        <taxon>asterids</taxon>
        <taxon>campanulids</taxon>
        <taxon>Asterales</taxon>
        <taxon>Asteraceae</taxon>
        <taxon>Cichorioideae</taxon>
        <taxon>Cichorieae</taxon>
        <taxon>Lactucinae</taxon>
        <taxon>Lactuca</taxon>
    </lineage>
</organism>
<accession>A0AAU9MQ98</accession>
<proteinExistence type="predicted"/>
<protein>
    <submittedName>
        <fullName evidence="1">Uncharacterized protein</fullName>
    </submittedName>
</protein>
<dbReference type="Proteomes" id="UP001157418">
    <property type="component" value="Unassembled WGS sequence"/>
</dbReference>